<evidence type="ECO:0000256" key="1">
    <source>
        <dbReference type="ARBA" id="ARBA00022490"/>
    </source>
</evidence>
<keyword evidence="4" id="KW-0547">Nucleotide-binding</keyword>
<dbReference type="Gene3D" id="3.40.1190.10">
    <property type="entry name" value="Mur-like, catalytic domain"/>
    <property type="match status" value="1"/>
</dbReference>
<keyword evidence="2" id="KW-0436">Ligase</keyword>
<evidence type="ECO:0000313" key="14">
    <source>
        <dbReference type="EMBL" id="SVA67874.1"/>
    </source>
</evidence>
<dbReference type="NCBIfam" id="TIGR01143">
    <property type="entry name" value="murF"/>
    <property type="match status" value="1"/>
</dbReference>
<keyword evidence="9" id="KW-0961">Cell wall biogenesis/degradation</keyword>
<evidence type="ECO:0000259" key="12">
    <source>
        <dbReference type="Pfam" id="PF02875"/>
    </source>
</evidence>
<feature type="domain" description="Mur ligase N-terminal catalytic" evidence="11">
    <location>
        <begin position="24"/>
        <end position="76"/>
    </location>
</feature>
<dbReference type="SUPFAM" id="SSF53623">
    <property type="entry name" value="MurD-like peptide ligases, catalytic domain"/>
    <property type="match status" value="1"/>
</dbReference>
<evidence type="ECO:0000256" key="9">
    <source>
        <dbReference type="ARBA" id="ARBA00023316"/>
    </source>
</evidence>
<dbReference type="InterPro" id="IPR004101">
    <property type="entry name" value="Mur_ligase_C"/>
</dbReference>
<dbReference type="InterPro" id="IPR051046">
    <property type="entry name" value="MurCDEF_CellWall_CoF430Synth"/>
</dbReference>
<evidence type="ECO:0000259" key="11">
    <source>
        <dbReference type="Pfam" id="PF01225"/>
    </source>
</evidence>
<dbReference type="SUPFAM" id="SSF63418">
    <property type="entry name" value="MurE/MurF N-terminal domain"/>
    <property type="match status" value="1"/>
</dbReference>
<dbReference type="Pfam" id="PF02875">
    <property type="entry name" value="Mur_ligase_C"/>
    <property type="match status" value="1"/>
</dbReference>
<dbReference type="InterPro" id="IPR036615">
    <property type="entry name" value="Mur_ligase_C_dom_sf"/>
</dbReference>
<dbReference type="GO" id="GO:0005524">
    <property type="term" value="F:ATP binding"/>
    <property type="evidence" value="ECO:0007669"/>
    <property type="project" value="UniProtKB-KW"/>
</dbReference>
<dbReference type="HAMAP" id="MF_02019">
    <property type="entry name" value="MurF"/>
    <property type="match status" value="1"/>
</dbReference>
<dbReference type="InterPro" id="IPR000713">
    <property type="entry name" value="Mur_ligase_N"/>
</dbReference>
<dbReference type="SUPFAM" id="SSF53244">
    <property type="entry name" value="MurD-like peptide ligases, peptide-binding domain"/>
    <property type="match status" value="1"/>
</dbReference>
<dbReference type="Pfam" id="PF08245">
    <property type="entry name" value="Mur_ligase_M"/>
    <property type="match status" value="1"/>
</dbReference>
<dbReference type="GO" id="GO:0071555">
    <property type="term" value="P:cell wall organization"/>
    <property type="evidence" value="ECO:0007669"/>
    <property type="project" value="UniProtKB-KW"/>
</dbReference>
<name>A0A381XSX2_9ZZZZ</name>
<dbReference type="Pfam" id="PF01225">
    <property type="entry name" value="Mur_ligase"/>
    <property type="match status" value="1"/>
</dbReference>
<accession>A0A381XSX2</accession>
<evidence type="ECO:0000256" key="4">
    <source>
        <dbReference type="ARBA" id="ARBA00022741"/>
    </source>
</evidence>
<protein>
    <recommendedName>
        <fullName evidence="10">UDP-MurNAc-pentapeptide synthetase</fullName>
    </recommendedName>
</protein>
<evidence type="ECO:0000256" key="7">
    <source>
        <dbReference type="ARBA" id="ARBA00022984"/>
    </source>
</evidence>
<evidence type="ECO:0000256" key="6">
    <source>
        <dbReference type="ARBA" id="ARBA00022960"/>
    </source>
</evidence>
<keyword evidence="7" id="KW-0573">Peptidoglycan synthesis</keyword>
<feature type="domain" description="Mur ligase C-terminal" evidence="12">
    <location>
        <begin position="310"/>
        <end position="429"/>
    </location>
</feature>
<dbReference type="InterPro" id="IPR036565">
    <property type="entry name" value="Mur-like_cat_sf"/>
</dbReference>
<gene>
    <name evidence="14" type="ORF">METZ01_LOCUS120728</name>
</gene>
<dbReference type="Gene3D" id="3.40.1390.10">
    <property type="entry name" value="MurE/MurF, N-terminal domain"/>
    <property type="match status" value="1"/>
</dbReference>
<keyword evidence="6" id="KW-0133">Cell shape</keyword>
<dbReference type="InterPro" id="IPR013221">
    <property type="entry name" value="Mur_ligase_cen"/>
</dbReference>
<dbReference type="InterPro" id="IPR035911">
    <property type="entry name" value="MurE/MurF_N"/>
</dbReference>
<feature type="domain" description="Mur ligase central" evidence="13">
    <location>
        <begin position="102"/>
        <end position="288"/>
    </location>
</feature>
<evidence type="ECO:0000256" key="10">
    <source>
        <dbReference type="ARBA" id="ARBA00031461"/>
    </source>
</evidence>
<evidence type="ECO:0000259" key="13">
    <source>
        <dbReference type="Pfam" id="PF08245"/>
    </source>
</evidence>
<dbReference type="PANTHER" id="PTHR43024">
    <property type="entry name" value="UDP-N-ACETYLMURAMOYL-TRIPEPTIDE--D-ALANYL-D-ALANINE LIGASE"/>
    <property type="match status" value="1"/>
</dbReference>
<dbReference type="PANTHER" id="PTHR43024:SF1">
    <property type="entry name" value="UDP-N-ACETYLMURAMOYL-TRIPEPTIDE--D-ALANYL-D-ALANINE LIGASE"/>
    <property type="match status" value="1"/>
</dbReference>
<dbReference type="GO" id="GO:0051301">
    <property type="term" value="P:cell division"/>
    <property type="evidence" value="ECO:0007669"/>
    <property type="project" value="UniProtKB-KW"/>
</dbReference>
<dbReference type="InterPro" id="IPR005863">
    <property type="entry name" value="UDP-N-AcMur_synth"/>
</dbReference>
<dbReference type="GO" id="GO:0047480">
    <property type="term" value="F:UDP-N-acetylmuramoyl-tripeptide-D-alanyl-D-alanine ligase activity"/>
    <property type="evidence" value="ECO:0007669"/>
    <property type="project" value="InterPro"/>
</dbReference>
<dbReference type="GO" id="GO:0009252">
    <property type="term" value="P:peptidoglycan biosynthetic process"/>
    <property type="evidence" value="ECO:0007669"/>
    <property type="project" value="UniProtKB-KW"/>
</dbReference>
<evidence type="ECO:0000256" key="3">
    <source>
        <dbReference type="ARBA" id="ARBA00022618"/>
    </source>
</evidence>
<dbReference type="AlphaFoldDB" id="A0A381XSX2"/>
<proteinExistence type="inferred from homology"/>
<keyword evidence="8" id="KW-0131">Cell cycle</keyword>
<dbReference type="EMBL" id="UINC01016272">
    <property type="protein sequence ID" value="SVA67874.1"/>
    <property type="molecule type" value="Genomic_DNA"/>
</dbReference>
<keyword evidence="5" id="KW-0067">ATP-binding</keyword>
<evidence type="ECO:0000256" key="8">
    <source>
        <dbReference type="ARBA" id="ARBA00023306"/>
    </source>
</evidence>
<reference evidence="14" key="1">
    <citation type="submission" date="2018-05" db="EMBL/GenBank/DDBJ databases">
        <authorList>
            <person name="Lanie J.A."/>
            <person name="Ng W.-L."/>
            <person name="Kazmierczak K.M."/>
            <person name="Andrzejewski T.M."/>
            <person name="Davidsen T.M."/>
            <person name="Wayne K.J."/>
            <person name="Tettelin H."/>
            <person name="Glass J.I."/>
            <person name="Rusch D."/>
            <person name="Podicherti R."/>
            <person name="Tsui H.-C.T."/>
            <person name="Winkler M.E."/>
        </authorList>
    </citation>
    <scope>NUCLEOTIDE SEQUENCE</scope>
</reference>
<organism evidence="14">
    <name type="scientific">marine metagenome</name>
    <dbReference type="NCBI Taxonomy" id="408172"/>
    <lineage>
        <taxon>unclassified sequences</taxon>
        <taxon>metagenomes</taxon>
        <taxon>ecological metagenomes</taxon>
    </lineage>
</organism>
<keyword evidence="3" id="KW-0132">Cell division</keyword>
<dbReference type="GO" id="GO:0008360">
    <property type="term" value="P:regulation of cell shape"/>
    <property type="evidence" value="ECO:0007669"/>
    <property type="project" value="UniProtKB-KW"/>
</dbReference>
<evidence type="ECO:0000256" key="5">
    <source>
        <dbReference type="ARBA" id="ARBA00022840"/>
    </source>
</evidence>
<dbReference type="Gene3D" id="3.90.190.20">
    <property type="entry name" value="Mur ligase, C-terminal domain"/>
    <property type="match status" value="1"/>
</dbReference>
<sequence>MNLLTAASAVDGRVVGDDAVFEQVVTDTRDLHGGELFIALQGEHFDGQDFAQDAKRSGAVAVMANRQLEVDLPTLVVADTTRSLGQLAAYWRQQFEIPVIGVTGSNGKTTVREMIARILESDGPTLAAKRNFNNHIGLPLTLLKLRDFHRYSVVEMGMNCPREIGYLARIAKPTVAVITNAASAHLEGLGDVTGVARAKAEVFLGLQRGGAAVINADDRFAAYWLARGHRHKTVTFGLENQADVSGEVESSDDAIQLEIRLPEESLEVTLNLLGWHNARNALAAAAAAWSVGCGAEQIKEGLEQVQPVDGRLQPRQGRRQAHVIDDSYNANPASLRCAIQVLARKAGSRILVIGDMAELGSEAESFHRAAGQYAREKGIDQLLTTGTLASLTAEEFGIGGSHYDNCDALSDALSDLLGPQVNVLVKGSRGARMERVVEALIEEA</sequence>
<evidence type="ECO:0000256" key="2">
    <source>
        <dbReference type="ARBA" id="ARBA00022598"/>
    </source>
</evidence>
<keyword evidence="1" id="KW-0963">Cytoplasm</keyword>